<evidence type="ECO:0000313" key="9">
    <source>
        <dbReference type="Proteomes" id="UP000743370"/>
    </source>
</evidence>
<dbReference type="Pfam" id="PF13177">
    <property type="entry name" value="DNA_pol3_delta2"/>
    <property type="match status" value="1"/>
</dbReference>
<dbReference type="FunFam" id="1.20.272.10:FF:000002">
    <property type="entry name" value="Replication factor C subunit 3"/>
    <property type="match status" value="1"/>
</dbReference>
<accession>A0A8T0JV03</accession>
<evidence type="ECO:0000256" key="6">
    <source>
        <dbReference type="ARBA" id="ARBA00023242"/>
    </source>
</evidence>
<protein>
    <submittedName>
        <fullName evidence="8">Replication factor C subunit 3</fullName>
    </submittedName>
</protein>
<keyword evidence="6" id="KW-0539">Nucleus</keyword>
<comment type="subunit">
    <text evidence="4">Heterotetramer of subunits RFC2, RFC3, RFC4 and RFC5 that can form a complex with RFC1.</text>
</comment>
<dbReference type="GO" id="GO:0006271">
    <property type="term" value="P:DNA strand elongation involved in DNA replication"/>
    <property type="evidence" value="ECO:0007669"/>
    <property type="project" value="UniProtKB-ARBA"/>
</dbReference>
<dbReference type="Proteomes" id="UP000743370">
    <property type="component" value="Unassembled WGS sequence"/>
</dbReference>
<dbReference type="GO" id="GO:0005663">
    <property type="term" value="C:DNA replication factor C complex"/>
    <property type="evidence" value="ECO:0007669"/>
    <property type="project" value="TreeGrafter"/>
</dbReference>
<dbReference type="GO" id="GO:0005634">
    <property type="term" value="C:nucleus"/>
    <property type="evidence" value="ECO:0007669"/>
    <property type="project" value="UniProtKB-SubCell"/>
</dbReference>
<dbReference type="Pfam" id="PF22534">
    <property type="entry name" value="RFC_C"/>
    <property type="match status" value="1"/>
</dbReference>
<comment type="subcellular location">
    <subcellularLocation>
        <location evidence="2">Nucleus</location>
    </subcellularLocation>
</comment>
<dbReference type="InterPro" id="IPR003593">
    <property type="entry name" value="AAA+_ATPase"/>
</dbReference>
<dbReference type="PANTHER" id="PTHR11669:SF1">
    <property type="entry name" value="REPLICATION FACTOR C SUBUNIT 3"/>
    <property type="match status" value="1"/>
</dbReference>
<dbReference type="GO" id="GO:0003689">
    <property type="term" value="F:DNA clamp loader activity"/>
    <property type="evidence" value="ECO:0007669"/>
    <property type="project" value="TreeGrafter"/>
</dbReference>
<evidence type="ECO:0000256" key="1">
    <source>
        <dbReference type="ARBA" id="ARBA00002386"/>
    </source>
</evidence>
<feature type="domain" description="AAA+ ATPase" evidence="7">
    <location>
        <begin position="52"/>
        <end position="211"/>
    </location>
</feature>
<dbReference type="FunFam" id="3.40.50.300:FF:000136">
    <property type="entry name" value="Replication factor C subunit 5"/>
    <property type="match status" value="1"/>
</dbReference>
<dbReference type="SUPFAM" id="SSF52540">
    <property type="entry name" value="P-loop containing nucleoside triphosphate hydrolases"/>
    <property type="match status" value="1"/>
</dbReference>
<dbReference type="SUPFAM" id="SSF48019">
    <property type="entry name" value="post-AAA+ oligomerization domain-like"/>
    <property type="match status" value="1"/>
</dbReference>
<dbReference type="InterPro" id="IPR008921">
    <property type="entry name" value="DNA_pol3_clamp-load_cplx_C"/>
</dbReference>
<dbReference type="GO" id="GO:0003677">
    <property type="term" value="F:DNA binding"/>
    <property type="evidence" value="ECO:0007669"/>
    <property type="project" value="InterPro"/>
</dbReference>
<evidence type="ECO:0000256" key="4">
    <source>
        <dbReference type="ARBA" id="ARBA00011480"/>
    </source>
</evidence>
<comment type="similarity">
    <text evidence="3">Belongs to the activator 1 small subunits family.</text>
</comment>
<dbReference type="InterPro" id="IPR050238">
    <property type="entry name" value="DNA_Rep/Repair_Clamp_Loader"/>
</dbReference>
<evidence type="ECO:0000256" key="2">
    <source>
        <dbReference type="ARBA" id="ARBA00004123"/>
    </source>
</evidence>
<keyword evidence="5" id="KW-0235">DNA replication</keyword>
<dbReference type="InterPro" id="IPR027417">
    <property type="entry name" value="P-loop_NTPase"/>
</dbReference>
<name>A0A8T0JV03_PHAAN</name>
<dbReference type="CDD" id="cd00009">
    <property type="entry name" value="AAA"/>
    <property type="match status" value="1"/>
</dbReference>
<comment type="caution">
    <text evidence="8">The sequence shown here is derived from an EMBL/GenBank/DDBJ whole genome shotgun (WGS) entry which is preliminary data.</text>
</comment>
<comment type="function">
    <text evidence="1">May be involved in DNA replication and thus regulate cell proliferation.</text>
</comment>
<dbReference type="GO" id="GO:0006281">
    <property type="term" value="P:DNA repair"/>
    <property type="evidence" value="ECO:0007669"/>
    <property type="project" value="UniProtKB-ARBA"/>
</dbReference>
<evidence type="ECO:0000256" key="5">
    <source>
        <dbReference type="ARBA" id="ARBA00022705"/>
    </source>
</evidence>
<evidence type="ECO:0000259" key="7">
    <source>
        <dbReference type="SMART" id="SM00382"/>
    </source>
</evidence>
<dbReference type="FunFam" id="1.10.8.60:FF:000030">
    <property type="entry name" value="replication factor C subunit 3"/>
    <property type="match status" value="1"/>
</dbReference>
<dbReference type="Gene3D" id="3.40.50.300">
    <property type="entry name" value="P-loop containing nucleotide triphosphate hydrolases"/>
    <property type="match status" value="1"/>
</dbReference>
<reference evidence="8 9" key="1">
    <citation type="submission" date="2020-05" db="EMBL/GenBank/DDBJ databases">
        <title>Vigna angularis (adzuki bean) Var. LongXiaoDou No. 4 denovo assembly.</title>
        <authorList>
            <person name="Xiang H."/>
        </authorList>
    </citation>
    <scope>NUCLEOTIDE SEQUENCE [LARGE SCALE GENOMIC DNA]</scope>
    <source>
        <tissue evidence="8">Leaf</tissue>
    </source>
</reference>
<evidence type="ECO:0000313" key="8">
    <source>
        <dbReference type="EMBL" id="KAG2384499.1"/>
    </source>
</evidence>
<dbReference type="Gene3D" id="1.20.272.10">
    <property type="match status" value="1"/>
</dbReference>
<dbReference type="Gene3D" id="1.10.8.60">
    <property type="match status" value="1"/>
</dbReference>
<gene>
    <name evidence="8" type="ORF">HKW66_Vig0147370</name>
</gene>
<dbReference type="EMBL" id="JABFOF010000008">
    <property type="protein sequence ID" value="KAG2384499.1"/>
    <property type="molecule type" value="Genomic_DNA"/>
</dbReference>
<dbReference type="PANTHER" id="PTHR11669">
    <property type="entry name" value="REPLICATION FACTOR C / DNA POLYMERASE III GAMMA-TAU SUBUNIT"/>
    <property type="match status" value="1"/>
</dbReference>
<sequence>MGLDISRRTHKYHDQPLPKMLWVDKYRPKTLDHVMVHTDIAHNLKKLVKEQDCPHLLFYGPSGSGKKTLIMAVLRQMFGSGAEKVKVENRTWKVDAGSRSLDIELTTLSSANHIEISPSDAGFQDRYVVQEVIKEMAKNRPIDTKGKKGFKVLVLNDVDKLSREAQHSLRRTMEKYSAYCRLILCCNSSSRVTEAIRSRCLNVRINAPSEEQILEVLELIGRKEELQLPAGFAARIAEKSNRNLRRAILTFETCRVQQYPFTNKQTIPPMDWEEHISEIASDIMKEQSPKRLFLVRGKIYDLLINCIPPEMVLKRLLHELLRKLDAELKHEVCHWAAYYEHRMRLGQKAIFHIEGRNLRSICLAMYPLPYSVFLSKVFEYYNVGLKDETFKLVTSSSQNTQNAHYDRDEANEEAYDKKKDVFSYEVRIRLRYRVRRKLGAVFDSASLHLVPEVDRSTPVGSSSSTLHNERLGSETKSSFVSPVSRIVLLKIILSREKKESVLECVVGGCSSTTTELDVEWEECELGSYS</sequence>
<proteinExistence type="inferred from homology"/>
<dbReference type="Pfam" id="PF21960">
    <property type="entry name" value="RCF1-5-like_lid"/>
    <property type="match status" value="1"/>
</dbReference>
<dbReference type="SMART" id="SM00382">
    <property type="entry name" value="AAA"/>
    <property type="match status" value="1"/>
</dbReference>
<evidence type="ECO:0000256" key="3">
    <source>
        <dbReference type="ARBA" id="ARBA00005378"/>
    </source>
</evidence>
<organism evidence="8 9">
    <name type="scientific">Phaseolus angularis</name>
    <name type="common">Azuki bean</name>
    <name type="synonym">Vigna angularis</name>
    <dbReference type="NCBI Taxonomy" id="3914"/>
    <lineage>
        <taxon>Eukaryota</taxon>
        <taxon>Viridiplantae</taxon>
        <taxon>Streptophyta</taxon>
        <taxon>Embryophyta</taxon>
        <taxon>Tracheophyta</taxon>
        <taxon>Spermatophyta</taxon>
        <taxon>Magnoliopsida</taxon>
        <taxon>eudicotyledons</taxon>
        <taxon>Gunneridae</taxon>
        <taxon>Pentapetalae</taxon>
        <taxon>rosids</taxon>
        <taxon>fabids</taxon>
        <taxon>Fabales</taxon>
        <taxon>Fabaceae</taxon>
        <taxon>Papilionoideae</taxon>
        <taxon>50 kb inversion clade</taxon>
        <taxon>NPAAA clade</taxon>
        <taxon>indigoferoid/millettioid clade</taxon>
        <taxon>Phaseoleae</taxon>
        <taxon>Vigna</taxon>
    </lineage>
</organism>
<dbReference type="AlphaFoldDB" id="A0A8T0JV03"/>